<feature type="transmembrane region" description="Helical" evidence="1">
    <location>
        <begin position="26"/>
        <end position="42"/>
    </location>
</feature>
<evidence type="ECO:0000256" key="1">
    <source>
        <dbReference type="SAM" id="Phobius"/>
    </source>
</evidence>
<keyword evidence="1" id="KW-1133">Transmembrane helix</keyword>
<dbReference type="GO" id="GO:0080120">
    <property type="term" value="P:CAAX-box protein maturation"/>
    <property type="evidence" value="ECO:0007669"/>
    <property type="project" value="UniProtKB-ARBA"/>
</dbReference>
<gene>
    <name evidence="3" type="ORF">DET48_11915</name>
</gene>
<dbReference type="InterPro" id="IPR003675">
    <property type="entry name" value="Rce1/LyrA-like_dom"/>
</dbReference>
<proteinExistence type="predicted"/>
<feature type="transmembrane region" description="Helical" evidence="1">
    <location>
        <begin position="260"/>
        <end position="279"/>
    </location>
</feature>
<comment type="caution">
    <text evidence="3">The sequence shown here is derived from an EMBL/GenBank/DDBJ whole genome shotgun (WGS) entry which is preliminary data.</text>
</comment>
<evidence type="ECO:0000259" key="2">
    <source>
        <dbReference type="Pfam" id="PF02517"/>
    </source>
</evidence>
<reference evidence="3 4" key="1">
    <citation type="submission" date="2018-06" db="EMBL/GenBank/DDBJ databases">
        <title>Freshwater and sediment microbial communities from various areas in North America, analyzing microbe dynamics in response to fracking.</title>
        <authorList>
            <person name="Lamendella R."/>
        </authorList>
    </citation>
    <scope>NUCLEOTIDE SEQUENCE [LARGE SCALE GENOMIC DNA]</scope>
    <source>
        <strain evidence="3 4">99A</strain>
    </source>
</reference>
<dbReference type="EMBL" id="QLTR01000019">
    <property type="protein sequence ID" value="RAS60986.1"/>
    <property type="molecule type" value="Genomic_DNA"/>
</dbReference>
<feature type="transmembrane region" description="Helical" evidence="1">
    <location>
        <begin position="147"/>
        <end position="167"/>
    </location>
</feature>
<evidence type="ECO:0000313" key="4">
    <source>
        <dbReference type="Proteomes" id="UP000248729"/>
    </source>
</evidence>
<dbReference type="Pfam" id="PF02517">
    <property type="entry name" value="Rce1-like"/>
    <property type="match status" value="1"/>
</dbReference>
<feature type="domain" description="CAAX prenyl protease 2/Lysostaphin resistance protein A-like" evidence="2">
    <location>
        <begin position="178"/>
        <end position="268"/>
    </location>
</feature>
<feature type="transmembrane region" description="Helical" evidence="1">
    <location>
        <begin position="179"/>
        <end position="199"/>
    </location>
</feature>
<organism evidence="3 4">
    <name type="scientific">Vibrio diazotrophicus</name>
    <dbReference type="NCBI Taxonomy" id="685"/>
    <lineage>
        <taxon>Bacteria</taxon>
        <taxon>Pseudomonadati</taxon>
        <taxon>Pseudomonadota</taxon>
        <taxon>Gammaproteobacteria</taxon>
        <taxon>Vibrionales</taxon>
        <taxon>Vibrionaceae</taxon>
        <taxon>Vibrio</taxon>
    </lineage>
</organism>
<sequence>MILSPATWIWLPLIAAIFSGFTRHKLITFVLLTVALVCALIFGRVEPLAMAISTVLLLVAHCIPTLVAHKRNKRLINLCWTVVILTCGLLFLHRLPGFNNLLVLDHVYAGPQSLPFTMYLNLDKPIAFFALLLAYPQLVGNKQKLHFKGILLAIVLLVSLLPLASLTGALKVELSLPDWWWLFALNNLMITCVVEEALFRGLIQQSLSRRYTWWFGLITASVLFGLAHIGGGMLLALFATFAGLGYGLIFHFTERLWCSVLAHFAFNFAHLVFFTYPALAH</sequence>
<protein>
    <recommendedName>
        <fullName evidence="2">CAAX prenyl protease 2/Lysostaphin resistance protein A-like domain-containing protein</fullName>
    </recommendedName>
</protein>
<evidence type="ECO:0000313" key="3">
    <source>
        <dbReference type="EMBL" id="RAS60986.1"/>
    </source>
</evidence>
<dbReference type="Proteomes" id="UP000248729">
    <property type="component" value="Unassembled WGS sequence"/>
</dbReference>
<feature type="transmembrane region" description="Helical" evidence="1">
    <location>
        <begin position="6"/>
        <end position="21"/>
    </location>
</feature>
<feature type="transmembrane region" description="Helical" evidence="1">
    <location>
        <begin position="116"/>
        <end position="135"/>
    </location>
</feature>
<feature type="transmembrane region" description="Helical" evidence="1">
    <location>
        <begin position="75"/>
        <end position="96"/>
    </location>
</feature>
<name>A0A329E6V9_VIBDI</name>
<keyword evidence="1" id="KW-0472">Membrane</keyword>
<feature type="transmembrane region" description="Helical" evidence="1">
    <location>
        <begin position="211"/>
        <end position="229"/>
    </location>
</feature>
<dbReference type="AlphaFoldDB" id="A0A329E6V9"/>
<dbReference type="RefSeq" id="WP_112404263.1">
    <property type="nucleotide sequence ID" value="NZ_QLTR01000019.1"/>
</dbReference>
<accession>A0A329E6V9</accession>
<feature type="transmembrane region" description="Helical" evidence="1">
    <location>
        <begin position="48"/>
        <end position="68"/>
    </location>
</feature>
<dbReference type="GO" id="GO:0004175">
    <property type="term" value="F:endopeptidase activity"/>
    <property type="evidence" value="ECO:0007669"/>
    <property type="project" value="UniProtKB-ARBA"/>
</dbReference>
<keyword evidence="1" id="KW-0812">Transmembrane</keyword>
<feature type="transmembrane region" description="Helical" evidence="1">
    <location>
        <begin position="235"/>
        <end position="253"/>
    </location>
</feature>